<evidence type="ECO:0000256" key="1">
    <source>
        <dbReference type="SAM" id="MobiDB-lite"/>
    </source>
</evidence>
<dbReference type="VEuPathDB" id="PlasmoDB:PVPAM_040019500"/>
<gene>
    <name evidence="2" type="ORF">PVT01_040011200</name>
</gene>
<feature type="compositionally biased region" description="Basic and acidic residues" evidence="1">
    <location>
        <begin position="718"/>
        <end position="727"/>
    </location>
</feature>
<dbReference type="Proteomes" id="UP000196402">
    <property type="component" value="Chromosome 4"/>
</dbReference>
<feature type="region of interest" description="Disordered" evidence="1">
    <location>
        <begin position="890"/>
        <end position="925"/>
    </location>
</feature>
<proteinExistence type="predicted"/>
<dbReference type="EMBL" id="LT615242">
    <property type="protein sequence ID" value="SCO65593.1"/>
    <property type="molecule type" value="Genomic_DNA"/>
</dbReference>
<name>A0A1G4GSU0_PLAVI</name>
<dbReference type="VEuPathDB" id="PlasmoDB:PVP01_0408900"/>
<feature type="compositionally biased region" description="Basic and acidic residues" evidence="1">
    <location>
        <begin position="81"/>
        <end position="94"/>
    </location>
</feature>
<dbReference type="VEuPathDB" id="PlasmoDB:PVX_002735"/>
<dbReference type="VEuPathDB" id="PlasmoDB:PVW1_040015000"/>
<feature type="region of interest" description="Disordered" evidence="1">
    <location>
        <begin position="283"/>
        <end position="315"/>
    </location>
</feature>
<evidence type="ECO:0000313" key="3">
    <source>
        <dbReference type="Proteomes" id="UP000196402"/>
    </source>
</evidence>
<evidence type="ECO:0000313" key="2">
    <source>
        <dbReference type="EMBL" id="SCO65593.1"/>
    </source>
</evidence>
<feature type="region of interest" description="Disordered" evidence="1">
    <location>
        <begin position="1027"/>
        <end position="1075"/>
    </location>
</feature>
<organism evidence="2 3">
    <name type="scientific">Plasmodium vivax</name>
    <name type="common">malaria parasite P. vivax</name>
    <dbReference type="NCBI Taxonomy" id="5855"/>
    <lineage>
        <taxon>Eukaryota</taxon>
        <taxon>Sar</taxon>
        <taxon>Alveolata</taxon>
        <taxon>Apicomplexa</taxon>
        <taxon>Aconoidasida</taxon>
        <taxon>Haemosporida</taxon>
        <taxon>Plasmodiidae</taxon>
        <taxon>Plasmodium</taxon>
        <taxon>Plasmodium (Plasmodium)</taxon>
    </lineage>
</organism>
<feature type="compositionally biased region" description="Basic and acidic residues" evidence="1">
    <location>
        <begin position="1048"/>
        <end position="1062"/>
    </location>
</feature>
<accession>A0A1G4GSU0</accession>
<feature type="region of interest" description="Disordered" evidence="1">
    <location>
        <begin position="714"/>
        <end position="748"/>
    </location>
</feature>
<protein>
    <submittedName>
        <fullName evidence="2">Uncharacterized protein</fullName>
    </submittedName>
</protein>
<feature type="region of interest" description="Disordered" evidence="1">
    <location>
        <begin position="534"/>
        <end position="583"/>
    </location>
</feature>
<sequence length="1075" mass="121656">MNYQREIAKWVERKSKLGKGKRGGRYVLLRFKRAVRESLWGELLCKVGLDGGVASPAPHAVGTIMRGMGDDSLGSLSLPRDPPKESTSKDRLPKECLPKECPPKTLLLKRTVQNFHNVRRLLGRNDPVYADLARAFSRELQGREGDTLNRLDGQPNGRSGRYDQAEHLQRGSDTIDVADLMHLFIFYTSIEWHRFGFLIQILRCITRVGSTASSNQETCAKFLKSCVNLRIEIKKKLKTKKGGPIFRLHRGTTHWGKSHPFTLMPNGVPPIRGSPHQVKRLIGRPSPKWRHSPKRLQNRSNLQKRGRNALRPLPPGGRRSYHVEETYAKWEKRTFKLEMVLCIGLIEECAYLILGKGGHLDDAIMKYVKVLRRGGIYLNRGDSSNSFTSQLAYYVNANCECLPPDELLIAVDYLTEARKEAKRGTGVDPQIGRIKLTRALTRMSQHLCSAIQKGSNEYTAGEVSKVLALCVRNKRYDGNHYDENLLEGVISYAVEHLDQISSRRLTRLAINIHQKMGYPRNGLLQAIVNRYRPPFRRGASRGGRGRTDRTRRRGERADTSRRERANTPPLETTDGPSWEGNPPRRNFQSVRISQLLRFLKVLIQNDLHLDEQWADYFLSLIKRKFAHISRGDFPLLCHVLLHVQSREILPSFFTPSGRYHLYRYFPIEELAKSLRLTPLIQVLLLLSTQIHPHNRRIFFFLFFNTLRKFCLQSGPPHESAHGERPNRGGDSTCMSSPPQIEKDQRGENEKQELSFFKHNLNFYERGKNNKYGKKKKKKKKQLLQNKIAKAPIPTCEQVKEEIIPFIKLAPPDCEREVILDAANRLSSTQGGETTCVYTVTTPGGAAPPDQQNSVKENCPTRVTSPLGGDPPGETNHPHFVITCNGVANGRGLPRQTHLRENNAPSASGGRTDPPYGNPPMKKQTDHKSDYFESVANARNVLLAIQTVLLHLAEEPPNGSLEDASSSRRLSSRLSELTLTQLFLLHRTYALCCAYIDSSLSEQRSLNNERVVSSSRLHKQVLSVLAHVDSPRRSHKRARPPPLPSGHLPQEEALLRRPPHEGEGASPPPLHRCAPS</sequence>
<reference evidence="2 3" key="1">
    <citation type="submission" date="2016-07" db="EMBL/GenBank/DDBJ databases">
        <authorList>
            <consortium name="Pathogen Informatics"/>
        </authorList>
    </citation>
    <scope>NUCLEOTIDE SEQUENCE [LARGE SCALE GENOMIC DNA]</scope>
</reference>
<feature type="region of interest" description="Disordered" evidence="1">
    <location>
        <begin position="66"/>
        <end position="94"/>
    </location>
</feature>
<dbReference type="AlphaFoldDB" id="A0A1G4GSU0"/>
<feature type="compositionally biased region" description="Basic and acidic residues" evidence="1">
    <location>
        <begin position="555"/>
        <end position="565"/>
    </location>
</feature>
<feature type="compositionally biased region" description="Basic residues" evidence="1">
    <location>
        <begin position="283"/>
        <end position="308"/>
    </location>
</feature>
<dbReference type="eggNOG" id="ENOG502QXRQ">
    <property type="taxonomic scope" value="Eukaryota"/>
</dbReference>